<sequence>MWPADRSRVGSGAVKNKLAAALSVTAVILATGSLSGCGDGNKELDAWAKTVCDQASAQVKKINDANTHISNTPSNAKPKDVRSADSTAFGQISDAYKALAGIVGKAGDPPVDNGAKLKQDAVGDLNSLSTAYANLRKQVDALPVSDQAKFADGLKSVSDNLAKVSKSGEQALDTLRQGEVGQAMAKQPGCQDSAAKPSKS</sequence>
<evidence type="ECO:0008006" key="4">
    <source>
        <dbReference type="Google" id="ProtNLM"/>
    </source>
</evidence>
<dbReference type="AlphaFoldDB" id="A0A239HQ97"/>
<feature type="region of interest" description="Disordered" evidence="1">
    <location>
        <begin position="181"/>
        <end position="200"/>
    </location>
</feature>
<organism evidence="2 3">
    <name type="scientific">Actinacidiphila glaucinigra</name>
    <dbReference type="NCBI Taxonomy" id="235986"/>
    <lineage>
        <taxon>Bacteria</taxon>
        <taxon>Bacillati</taxon>
        <taxon>Actinomycetota</taxon>
        <taxon>Actinomycetes</taxon>
        <taxon>Kitasatosporales</taxon>
        <taxon>Streptomycetaceae</taxon>
        <taxon>Actinacidiphila</taxon>
    </lineage>
</organism>
<dbReference type="EMBL" id="FZOF01000009">
    <property type="protein sequence ID" value="SNS83113.1"/>
    <property type="molecule type" value="Genomic_DNA"/>
</dbReference>
<evidence type="ECO:0000313" key="3">
    <source>
        <dbReference type="Proteomes" id="UP000198280"/>
    </source>
</evidence>
<accession>A0A239HQ97</accession>
<keyword evidence="3" id="KW-1185">Reference proteome</keyword>
<name>A0A239HQ97_9ACTN</name>
<gene>
    <name evidence="2" type="ORF">SAMN05216252_10918</name>
</gene>
<proteinExistence type="predicted"/>
<evidence type="ECO:0000256" key="1">
    <source>
        <dbReference type="SAM" id="MobiDB-lite"/>
    </source>
</evidence>
<reference evidence="2 3" key="1">
    <citation type="submission" date="2017-06" db="EMBL/GenBank/DDBJ databases">
        <authorList>
            <person name="Kim H.J."/>
            <person name="Triplett B.A."/>
        </authorList>
    </citation>
    <scope>NUCLEOTIDE SEQUENCE [LARGE SCALE GENOMIC DNA]</scope>
    <source>
        <strain evidence="2 3">CGMCC 4.1858</strain>
    </source>
</reference>
<protein>
    <recommendedName>
        <fullName evidence="4">Small secreted protein</fullName>
    </recommendedName>
</protein>
<evidence type="ECO:0000313" key="2">
    <source>
        <dbReference type="EMBL" id="SNS83113.1"/>
    </source>
</evidence>
<dbReference type="Proteomes" id="UP000198280">
    <property type="component" value="Unassembled WGS sequence"/>
</dbReference>